<dbReference type="SUPFAM" id="SSF52540">
    <property type="entry name" value="P-loop containing nucleoside triphosphate hydrolases"/>
    <property type="match status" value="1"/>
</dbReference>
<name>A0A937X5T4_9BACT</name>
<organism evidence="3 4">
    <name type="scientific">Candidatus Tanganyikabacteria bacterium</name>
    <dbReference type="NCBI Taxonomy" id="2961651"/>
    <lineage>
        <taxon>Bacteria</taxon>
        <taxon>Bacillati</taxon>
        <taxon>Candidatus Sericytochromatia</taxon>
        <taxon>Candidatus Tanganyikabacteria</taxon>
    </lineage>
</organism>
<dbReference type="AlphaFoldDB" id="A0A937X5T4"/>
<dbReference type="GO" id="GO:0004386">
    <property type="term" value="F:helicase activity"/>
    <property type="evidence" value="ECO:0007669"/>
    <property type="project" value="UniProtKB-KW"/>
</dbReference>
<keyword evidence="3" id="KW-0547">Nucleotide-binding</keyword>
<dbReference type="Pfam" id="PF00271">
    <property type="entry name" value="Helicase_C"/>
    <property type="match status" value="1"/>
</dbReference>
<feature type="non-terminal residue" evidence="3">
    <location>
        <position position="516"/>
    </location>
</feature>
<evidence type="ECO:0000313" key="3">
    <source>
        <dbReference type="EMBL" id="MBM3276338.1"/>
    </source>
</evidence>
<protein>
    <submittedName>
        <fullName evidence="3">SWF/SNF helicase family protein</fullName>
    </submittedName>
</protein>
<evidence type="ECO:0000259" key="2">
    <source>
        <dbReference type="PROSITE" id="PS51194"/>
    </source>
</evidence>
<evidence type="ECO:0000256" key="1">
    <source>
        <dbReference type="ARBA" id="ARBA00022801"/>
    </source>
</evidence>
<dbReference type="CDD" id="cd18793">
    <property type="entry name" value="SF2_C_SNF"/>
    <property type="match status" value="1"/>
</dbReference>
<reference evidence="3 4" key="1">
    <citation type="submission" date="2019-03" db="EMBL/GenBank/DDBJ databases">
        <title>Lake Tanganyika Metagenome-Assembled Genomes (MAGs).</title>
        <authorList>
            <person name="Tran P."/>
        </authorList>
    </citation>
    <scope>NUCLEOTIDE SEQUENCE [LARGE SCALE GENOMIC DNA]</scope>
    <source>
        <strain evidence="3">K_DeepCast_65m_m2_236</strain>
    </source>
</reference>
<feature type="domain" description="Helicase C-terminal" evidence="2">
    <location>
        <begin position="1"/>
        <end position="163"/>
    </location>
</feature>
<dbReference type="SMART" id="SM00490">
    <property type="entry name" value="HELICc"/>
    <property type="match status" value="1"/>
</dbReference>
<evidence type="ECO:0000313" key="4">
    <source>
        <dbReference type="Proteomes" id="UP000703893"/>
    </source>
</evidence>
<dbReference type="PANTHER" id="PTHR45766:SF6">
    <property type="entry name" value="SWI_SNF-RELATED MATRIX-ASSOCIATED ACTIN-DEPENDENT REGULATOR OF CHROMATIN SUBFAMILY A-LIKE PROTEIN 1"/>
    <property type="match status" value="1"/>
</dbReference>
<keyword evidence="3" id="KW-0067">ATP-binding</keyword>
<dbReference type="Proteomes" id="UP000703893">
    <property type="component" value="Unassembled WGS sequence"/>
</dbReference>
<dbReference type="InterPro" id="IPR027417">
    <property type="entry name" value="P-loop_NTPase"/>
</dbReference>
<gene>
    <name evidence="3" type="ORF">FJZ00_14385</name>
</gene>
<accession>A0A937X5T4</accession>
<sequence>LERLIDDRLRSAGSWRGDERLVVFTEYLATLNYVQERLKARYGEGEWLLALYGGMTDAERDGVKRAFNDPRSPAQVLVATDAAGEGLNLQRSARLLLHWDIPWNPSRMEQRNGRLDRHGQVRDVQVYHFDSEDDESIRFLGKVLRKRSQTREDRVVTDQIFADAIFSHFDDETDSKRSEERLERVIGNARFANNDAAADLATSVSLPGRADLTRLVELKGELDLSPATLRETLETAMAISASRPRLQPDGNGRDRLVHPVPALWQELVDHTLREGGPTGPLLALVFDPEHYVQSHDGTPQGRPVYLPEPDSRLLHLGDAIYHRVMSTFARYRFPGGPSAATRWTVRTGQVPEGYSAVVLLTVEELAANELREPCHHWVRTIALPVKADKVAPALPDQPMQNWGTPQSLGDRNASRDLWDEIEDDVVEQVRRLRQDLQTSLTARLQESGKVVRDREKKRFERRRKEIARAVGENQLNRLAKEADKLRAKAQQMSFFAEIDQALQRQLADLEAELALR</sequence>
<dbReference type="EMBL" id="VGJX01000977">
    <property type="protein sequence ID" value="MBM3276338.1"/>
    <property type="molecule type" value="Genomic_DNA"/>
</dbReference>
<keyword evidence="3" id="KW-0347">Helicase</keyword>
<dbReference type="GO" id="GO:0016787">
    <property type="term" value="F:hydrolase activity"/>
    <property type="evidence" value="ECO:0007669"/>
    <property type="project" value="UniProtKB-KW"/>
</dbReference>
<dbReference type="InterPro" id="IPR001650">
    <property type="entry name" value="Helicase_C-like"/>
</dbReference>
<comment type="caution">
    <text evidence="3">The sequence shown here is derived from an EMBL/GenBank/DDBJ whole genome shotgun (WGS) entry which is preliminary data.</text>
</comment>
<dbReference type="InterPro" id="IPR049730">
    <property type="entry name" value="SNF2/RAD54-like_C"/>
</dbReference>
<feature type="non-terminal residue" evidence="3">
    <location>
        <position position="1"/>
    </location>
</feature>
<dbReference type="Gene3D" id="3.40.50.300">
    <property type="entry name" value="P-loop containing nucleotide triphosphate hydrolases"/>
    <property type="match status" value="1"/>
</dbReference>
<dbReference type="PROSITE" id="PS51194">
    <property type="entry name" value="HELICASE_CTER"/>
    <property type="match status" value="1"/>
</dbReference>
<keyword evidence="1" id="KW-0378">Hydrolase</keyword>
<proteinExistence type="predicted"/>
<dbReference type="PANTHER" id="PTHR45766">
    <property type="entry name" value="DNA ANNEALING HELICASE AND ENDONUCLEASE ZRANB3 FAMILY MEMBER"/>
    <property type="match status" value="1"/>
</dbReference>